<dbReference type="Ensembl" id="ENSXMAT00000024657.1">
    <property type="protein sequence ID" value="ENSXMAP00000026312.1"/>
    <property type="gene ID" value="ENSXMAG00000022097.1"/>
</dbReference>
<keyword evidence="2" id="KW-0964">Secreted</keyword>
<feature type="domain" description="ZP" evidence="3">
    <location>
        <begin position="66"/>
        <end position="318"/>
    </location>
</feature>
<keyword evidence="2" id="KW-0165">Cleavage on pair of basic residues</keyword>
<dbReference type="GO" id="GO:2000344">
    <property type="term" value="P:positive regulation of acrosome reaction"/>
    <property type="evidence" value="ECO:0007669"/>
    <property type="project" value="UniProtKB-UniRule"/>
</dbReference>
<dbReference type="InterPro" id="IPR001507">
    <property type="entry name" value="ZP_dom"/>
</dbReference>
<dbReference type="SMART" id="SM00241">
    <property type="entry name" value="ZP"/>
    <property type="match status" value="1"/>
</dbReference>
<reference evidence="5" key="2">
    <citation type="journal article" date="2013" name="Nat. Genet.">
        <title>The genome of the platyfish, Xiphophorus maculatus, provides insights into evolutionary adaptation and several complex traits.</title>
        <authorList>
            <person name="Schartl M."/>
            <person name="Walter R.B."/>
            <person name="Shen Y."/>
            <person name="Garcia T."/>
            <person name="Catchen J."/>
            <person name="Amores A."/>
            <person name="Braasch I."/>
            <person name="Chalopin D."/>
            <person name="Volff J.N."/>
            <person name="Lesch K.P."/>
            <person name="Bisazza A."/>
            <person name="Minx P."/>
            <person name="Hillier L."/>
            <person name="Wilson R.K."/>
            <person name="Fuerstenberg S."/>
            <person name="Boore J."/>
            <person name="Searle S."/>
            <person name="Postlethwait J.H."/>
            <person name="Warren W.C."/>
        </authorList>
    </citation>
    <scope>NUCLEOTIDE SEQUENCE [LARGE SCALE GENOMIC DNA]</scope>
    <source>
        <strain evidence="5">JP 163 A</strain>
    </source>
</reference>
<dbReference type="GO" id="GO:0005886">
    <property type="term" value="C:plasma membrane"/>
    <property type="evidence" value="ECO:0007669"/>
    <property type="project" value="UniProtKB-SubCell"/>
</dbReference>
<comment type="similarity">
    <text evidence="2">Belongs to the ZP domain family. ZPC subfamily.</text>
</comment>
<dbReference type="GO" id="GO:0007339">
    <property type="term" value="P:binding of sperm to zona pellucida"/>
    <property type="evidence" value="ECO:0007669"/>
    <property type="project" value="UniProtKB-UniRule"/>
</dbReference>
<evidence type="ECO:0000259" key="3">
    <source>
        <dbReference type="PROSITE" id="PS51034"/>
    </source>
</evidence>
<dbReference type="InterPro" id="IPR042235">
    <property type="entry name" value="ZP-C_dom"/>
</dbReference>
<evidence type="ECO:0000313" key="4">
    <source>
        <dbReference type="Ensembl" id="ENSXMAP00000026312.1"/>
    </source>
</evidence>
<dbReference type="InterPro" id="IPR055355">
    <property type="entry name" value="ZP-C"/>
</dbReference>
<dbReference type="InParanoid" id="A0A3B5Q625"/>
<evidence type="ECO:0000256" key="1">
    <source>
        <dbReference type="ARBA" id="ARBA00023157"/>
    </source>
</evidence>
<keyword evidence="5" id="KW-1185">Reference proteome</keyword>
<comment type="function">
    <text evidence="2">Component of the zona pellucida, an extracellular matrix surrounding oocytes which mediates sperm binding, induction of the acrosome reaction and prevents post-fertilization polyspermy. The zona pellucida is composed of 3 to 4 glycoproteins, ZP1, ZP2, ZP3, and ZP4. ZP3 is essential for sperm binding and zona matrix formation.</text>
</comment>
<dbReference type="Pfam" id="PF00100">
    <property type="entry name" value="Zona_pellucida"/>
    <property type="match status" value="1"/>
</dbReference>
<dbReference type="PROSITE" id="PS51034">
    <property type="entry name" value="ZP_2"/>
    <property type="match status" value="1"/>
</dbReference>
<dbReference type="STRING" id="8083.ENSXMAP00000026312"/>
<comment type="subcellular location">
    <subcellularLocation>
        <location evidence="2">Zona pellucida</location>
    </subcellularLocation>
    <subcellularLocation>
        <location evidence="2">Cell membrane</location>
        <topology evidence="2">Single-pass type I membrane protein</topology>
    </subcellularLocation>
</comment>
<comment type="PTM">
    <text evidence="2">Proteolytically cleaved before the transmembrane segment to yield the secreted ectodomain incorporated in the zona pellucida.</text>
</comment>
<dbReference type="Pfam" id="PF23344">
    <property type="entry name" value="ZP-N"/>
    <property type="match status" value="1"/>
</dbReference>
<dbReference type="GO" id="GO:0035803">
    <property type="term" value="P:egg coat formation"/>
    <property type="evidence" value="ECO:0007669"/>
    <property type="project" value="UniProtKB-UniRule"/>
</dbReference>
<proteinExistence type="inferred from homology"/>
<keyword evidence="2" id="KW-0472">Membrane</keyword>
<dbReference type="AlphaFoldDB" id="A0A3B5Q625"/>
<feature type="chain" id="PRO_5041481832" description="Zona pellucida sperm-binding protein 3" evidence="2">
    <location>
        <begin position="26"/>
        <end position="365"/>
    </location>
</feature>
<keyword evidence="2" id="KW-1003">Cell membrane</keyword>
<comment type="domain">
    <text evidence="2">The ZP domain is involved in the polymerization of the ZP proteins to form the zona pellucida.</text>
</comment>
<keyword evidence="1 2" id="KW-1015">Disulfide bond</keyword>
<accession>A0A3B5Q625</accession>
<reference evidence="4" key="4">
    <citation type="submission" date="2025-09" db="UniProtKB">
        <authorList>
            <consortium name="Ensembl"/>
        </authorList>
    </citation>
    <scope>IDENTIFICATION</scope>
    <source>
        <strain evidence="4">JP 163 A</strain>
    </source>
</reference>
<sequence>MDRNLRRIVSWWLIVFYSLLQKVGWTTVGVHEQAAHKLWSEHMGESSLSCRRSAGAQCSTSTSRGKVPPDSSEVLVQADMFDKSLKVDGAHLQLGPNSPSEGAGCGPVQSSDEEFTILARLTDCGTKLSSTEEKIIYSNVLTYWMEQLYQLNAIMTGERYSVDVVSLYPIWIPFTSIDSVDGQIYFSLQIMSDDWQYERGSTTFFVGDLIRFEVSIIMGHHIPLRVYVDHCVATTTPDAEAALRYDFNEHYGYKLVFVSMKVDAFLTNSNSYFLPGTQSAVKTPRSFLVANLMRTRLTTTSPWSPGNFQGCSSCCSSSPWATLSRGCYAPNLGSTARRKTDSRRSLCHRKCSWRAVRGTPWLIHL</sequence>
<keyword evidence="2" id="KW-0272">Extracellular matrix</keyword>
<organism evidence="4 5">
    <name type="scientific">Xiphophorus maculatus</name>
    <name type="common">Southern platyfish</name>
    <name type="synonym">Platypoecilus maculatus</name>
    <dbReference type="NCBI Taxonomy" id="8083"/>
    <lineage>
        <taxon>Eukaryota</taxon>
        <taxon>Metazoa</taxon>
        <taxon>Chordata</taxon>
        <taxon>Craniata</taxon>
        <taxon>Vertebrata</taxon>
        <taxon>Euteleostomi</taxon>
        <taxon>Actinopterygii</taxon>
        <taxon>Neopterygii</taxon>
        <taxon>Teleostei</taxon>
        <taxon>Neoteleostei</taxon>
        <taxon>Acanthomorphata</taxon>
        <taxon>Ovalentaria</taxon>
        <taxon>Atherinomorphae</taxon>
        <taxon>Cyprinodontiformes</taxon>
        <taxon>Poeciliidae</taxon>
        <taxon>Poeciliinae</taxon>
        <taxon>Xiphophorus</taxon>
    </lineage>
</organism>
<dbReference type="GO" id="GO:0035804">
    <property type="term" value="F:structural constituent of egg coat"/>
    <property type="evidence" value="ECO:0007669"/>
    <property type="project" value="UniProtKB-UniRule"/>
</dbReference>
<reference evidence="4" key="3">
    <citation type="submission" date="2025-08" db="UniProtKB">
        <authorList>
            <consortium name="Ensembl"/>
        </authorList>
    </citation>
    <scope>IDENTIFICATION</scope>
    <source>
        <strain evidence="4">JP 163 A</strain>
    </source>
</reference>
<evidence type="ECO:0000256" key="2">
    <source>
        <dbReference type="RuleBase" id="RU367066"/>
    </source>
</evidence>
<dbReference type="Gene3D" id="2.60.40.4100">
    <property type="entry name" value="Zona pellucida, ZP-C domain"/>
    <property type="match status" value="1"/>
</dbReference>
<name>A0A3B5Q625_XIPMA</name>
<protein>
    <recommendedName>
        <fullName evidence="2">Zona pellucida sperm-binding protein 3</fullName>
    </recommendedName>
</protein>
<reference evidence="5" key="1">
    <citation type="submission" date="2012-01" db="EMBL/GenBank/DDBJ databases">
        <authorList>
            <person name="Walter R."/>
            <person name="Schartl M."/>
            <person name="Warren W."/>
        </authorList>
    </citation>
    <scope>NUCLEOTIDE SEQUENCE [LARGE SCALE GENOMIC DNA]</scope>
    <source>
        <strain evidence="5">JP 163 A</strain>
    </source>
</reference>
<dbReference type="GeneTree" id="ENSGT01030000234567"/>
<evidence type="ECO:0000313" key="5">
    <source>
        <dbReference type="Proteomes" id="UP000002852"/>
    </source>
</evidence>
<dbReference type="Gene3D" id="2.60.40.3210">
    <property type="entry name" value="Zona pellucida, ZP-N domain"/>
    <property type="match status" value="1"/>
</dbReference>
<dbReference type="Proteomes" id="UP000002852">
    <property type="component" value="Unassembled WGS sequence"/>
</dbReference>
<dbReference type="GO" id="GO:0035805">
    <property type="term" value="C:egg coat"/>
    <property type="evidence" value="ECO:0007669"/>
    <property type="project" value="UniProtKB-SubCell"/>
</dbReference>
<keyword evidence="2" id="KW-0732">Signal</keyword>
<feature type="signal peptide" evidence="2">
    <location>
        <begin position="1"/>
        <end position="25"/>
    </location>
</feature>
<dbReference type="InterPro" id="IPR055356">
    <property type="entry name" value="ZP-N"/>
</dbReference>
<dbReference type="GO" id="GO:0032190">
    <property type="term" value="F:acrosin binding"/>
    <property type="evidence" value="ECO:0007669"/>
    <property type="project" value="TreeGrafter"/>
</dbReference>
<dbReference type="PANTHER" id="PTHR11576:SF2">
    <property type="entry name" value="ZONA PELLUCIDA SPERM-BINDING PROTEIN 3"/>
    <property type="match status" value="1"/>
</dbReference>
<dbReference type="PANTHER" id="PTHR11576">
    <property type="entry name" value="ZONA PELLUCIDA SPERM-BINDING PROTEIN 3"/>
    <property type="match status" value="1"/>
</dbReference>